<name>A0A915JFI9_ROMCU</name>
<feature type="domain" description="Gem-associated protein 5 TPR" evidence="1">
    <location>
        <begin position="76"/>
        <end position="189"/>
    </location>
</feature>
<reference evidence="3" key="1">
    <citation type="submission" date="2022-11" db="UniProtKB">
        <authorList>
            <consortium name="WormBaseParasite"/>
        </authorList>
    </citation>
    <scope>IDENTIFICATION</scope>
</reference>
<organism evidence="2 3">
    <name type="scientific">Romanomermis culicivorax</name>
    <name type="common">Nematode worm</name>
    <dbReference type="NCBI Taxonomy" id="13658"/>
    <lineage>
        <taxon>Eukaryota</taxon>
        <taxon>Metazoa</taxon>
        <taxon>Ecdysozoa</taxon>
        <taxon>Nematoda</taxon>
        <taxon>Enoplea</taxon>
        <taxon>Dorylaimia</taxon>
        <taxon>Mermithida</taxon>
        <taxon>Mermithoidea</taxon>
        <taxon>Mermithidae</taxon>
        <taxon>Romanomermis</taxon>
    </lineage>
</organism>
<evidence type="ECO:0000259" key="1">
    <source>
        <dbReference type="Pfam" id="PF23774"/>
    </source>
</evidence>
<protein>
    <recommendedName>
        <fullName evidence="1">Gem-associated protein 5 TPR domain-containing protein</fullName>
    </recommendedName>
</protein>
<evidence type="ECO:0000313" key="2">
    <source>
        <dbReference type="Proteomes" id="UP000887565"/>
    </source>
</evidence>
<dbReference type="Proteomes" id="UP000887565">
    <property type="component" value="Unplaced"/>
</dbReference>
<dbReference type="Pfam" id="PF23774">
    <property type="entry name" value="TPR_GEMI5"/>
    <property type="match status" value="1"/>
</dbReference>
<proteinExistence type="predicted"/>
<dbReference type="AlphaFoldDB" id="A0A915JFI9"/>
<dbReference type="InterPro" id="IPR056421">
    <property type="entry name" value="TPR_GEMI5"/>
</dbReference>
<evidence type="ECO:0000313" key="3">
    <source>
        <dbReference type="WBParaSite" id="nRc.2.0.1.t24311-RA"/>
    </source>
</evidence>
<dbReference type="WBParaSite" id="nRc.2.0.1.t24311-RA">
    <property type="protein sequence ID" value="nRc.2.0.1.t24311-RA"/>
    <property type="gene ID" value="nRc.2.0.1.g24311"/>
</dbReference>
<keyword evidence="2" id="KW-1185">Reference proteome</keyword>
<sequence>MLESTDCPITECKRSEVTKFEFTTHQESTEPLTALQDIRDLIVIKRTTTTNGEYIPGHQHQRFLTPSDIFREKPYLRFYGEQKHIMKLFVEEMDAQLNHGNPDIAAILGSACGALPRLIQRAAKSLQLNQFLVALSSSESGTNVKRSCFITYAQTMCIEGDVVKASAFYFGAGETCAAIRCFLKAKCYR</sequence>
<accession>A0A915JFI9</accession>